<dbReference type="PANTHER" id="PTHR47561:SF1">
    <property type="entry name" value="POLYSACCHARIDE DEACETYLASE FAMILY PROTEIN (AFU_ORTHOLOGUE AFUA_6G05030)"/>
    <property type="match status" value="1"/>
</dbReference>
<comment type="caution">
    <text evidence="2">The sequence shown here is derived from an EMBL/GenBank/DDBJ whole genome shotgun (WGS) entry which is preliminary data.</text>
</comment>
<evidence type="ECO:0000259" key="1">
    <source>
        <dbReference type="PROSITE" id="PS51677"/>
    </source>
</evidence>
<dbReference type="EMBL" id="DRBC01000052">
    <property type="protein sequence ID" value="HDN84295.1"/>
    <property type="molecule type" value="Genomic_DNA"/>
</dbReference>
<dbReference type="PANTHER" id="PTHR47561">
    <property type="entry name" value="POLYSACCHARIDE DEACETYLASE FAMILY PROTEIN (AFU_ORTHOLOGUE AFUA_6G05030)"/>
    <property type="match status" value="1"/>
</dbReference>
<dbReference type="InterPro" id="IPR002509">
    <property type="entry name" value="NODB_dom"/>
</dbReference>
<dbReference type="Pfam" id="PF01522">
    <property type="entry name" value="Polysacc_deac_1"/>
    <property type="match status" value="1"/>
</dbReference>
<dbReference type="InterPro" id="IPR014344">
    <property type="entry name" value="XrtA_polysacc_deacetyl"/>
</dbReference>
<dbReference type="Pfam" id="PF11959">
    <property type="entry name" value="DUF3473"/>
    <property type="match status" value="1"/>
</dbReference>
<sequence length="312" mass="37162">MNPINYLTIDVEDYFQVHALSKVIRPEDWDSYECRVERNTYYILDLLDFYRSIQNSTSKIQNCPTATFFILGWIAERYPKLVKEIHHRGHEIASHGYAHQVIYNQTPQEFRQDIRRAKDILEDLIGNEVIGYRAPTYSITPKTLWALNILAEEGYKYDSSVFPIRHDYYGMPSAPLFPFIWDLSQGEYPKIIQCSQFKTQNSKSKTLFEFPMSTVTILNHRFPCSGGGYFRLFPYFFTRLFLNKINKEGKSFIFYLHPWELDPDIPRTRDISFLCKFRTYVNLSKTKARFKRLLAEFDFQAIRIFRDHNAYY</sequence>
<dbReference type="GO" id="GO:0016810">
    <property type="term" value="F:hydrolase activity, acting on carbon-nitrogen (but not peptide) bonds"/>
    <property type="evidence" value="ECO:0007669"/>
    <property type="project" value="InterPro"/>
</dbReference>
<protein>
    <submittedName>
        <fullName evidence="2">DUF3473 domain-containing protein</fullName>
    </submittedName>
</protein>
<dbReference type="Proteomes" id="UP000885660">
    <property type="component" value="Unassembled WGS sequence"/>
</dbReference>
<dbReference type="InterPro" id="IPR011330">
    <property type="entry name" value="Glyco_hydro/deAcase_b/a-brl"/>
</dbReference>
<dbReference type="AlphaFoldDB" id="A0A7V0MYF8"/>
<proteinExistence type="predicted"/>
<dbReference type="NCBIfam" id="TIGR03006">
    <property type="entry name" value="pepcterm_polyde"/>
    <property type="match status" value="1"/>
</dbReference>
<accession>A0A7V0MYF8</accession>
<dbReference type="GO" id="GO:0005975">
    <property type="term" value="P:carbohydrate metabolic process"/>
    <property type="evidence" value="ECO:0007669"/>
    <property type="project" value="InterPro"/>
</dbReference>
<dbReference type="SUPFAM" id="SSF88713">
    <property type="entry name" value="Glycoside hydrolase/deacetylase"/>
    <property type="match status" value="1"/>
</dbReference>
<organism evidence="2">
    <name type="scientific">Aerophobetes bacterium</name>
    <dbReference type="NCBI Taxonomy" id="2030807"/>
    <lineage>
        <taxon>Bacteria</taxon>
        <taxon>Candidatus Aerophobota</taxon>
    </lineage>
</organism>
<name>A0A7V0MYF8_UNCAE</name>
<reference evidence="2" key="1">
    <citation type="journal article" date="2020" name="mSystems">
        <title>Genome- and Community-Level Interaction Insights into Carbon Utilization and Element Cycling Functions of Hydrothermarchaeota in Hydrothermal Sediment.</title>
        <authorList>
            <person name="Zhou Z."/>
            <person name="Liu Y."/>
            <person name="Xu W."/>
            <person name="Pan J."/>
            <person name="Luo Z.H."/>
            <person name="Li M."/>
        </authorList>
    </citation>
    <scope>NUCLEOTIDE SEQUENCE [LARGE SCALE GENOMIC DNA]</scope>
    <source>
        <strain evidence="2">HyVt-219</strain>
    </source>
</reference>
<dbReference type="InterPro" id="IPR045235">
    <property type="entry name" value="PuuE_HpPgdA-like"/>
</dbReference>
<dbReference type="Gene3D" id="3.20.20.370">
    <property type="entry name" value="Glycoside hydrolase/deacetylase"/>
    <property type="match status" value="1"/>
</dbReference>
<dbReference type="InterPro" id="IPR022560">
    <property type="entry name" value="DUF3473"/>
</dbReference>
<gene>
    <name evidence="2" type="ORF">ENG47_00885</name>
</gene>
<feature type="domain" description="NodB homology" evidence="1">
    <location>
        <begin position="21"/>
        <end position="253"/>
    </location>
</feature>
<evidence type="ECO:0000313" key="2">
    <source>
        <dbReference type="EMBL" id="HDN84295.1"/>
    </source>
</evidence>
<dbReference type="CDD" id="cd10941">
    <property type="entry name" value="CE4_PuuE_HpPgdA_like_2"/>
    <property type="match status" value="1"/>
</dbReference>
<dbReference type="PROSITE" id="PS51677">
    <property type="entry name" value="NODB"/>
    <property type="match status" value="1"/>
</dbReference>